<dbReference type="Proteomes" id="UP000029995">
    <property type="component" value="Unassembled WGS sequence"/>
</dbReference>
<gene>
    <name evidence="5" type="ORF">P409_20010</name>
</gene>
<protein>
    <recommendedName>
        <fullName evidence="4">Prolyl 4-hydroxylase alpha subunit domain-containing protein</fullName>
    </recommendedName>
</protein>
<accession>A0A0A0D3K7</accession>
<keyword evidence="2" id="KW-0223">Dioxygenase</keyword>
<dbReference type="InterPro" id="IPR044862">
    <property type="entry name" value="Pro_4_hyd_alph_FE2OG_OXY"/>
</dbReference>
<dbReference type="GO" id="GO:0051213">
    <property type="term" value="F:dioxygenase activity"/>
    <property type="evidence" value="ECO:0007669"/>
    <property type="project" value="UniProtKB-KW"/>
</dbReference>
<proteinExistence type="predicted"/>
<feature type="domain" description="Prolyl 4-hydroxylase alpha subunit" evidence="4">
    <location>
        <begin position="4"/>
        <end position="180"/>
    </location>
</feature>
<evidence type="ECO:0000256" key="2">
    <source>
        <dbReference type="ARBA" id="ARBA00022964"/>
    </source>
</evidence>
<dbReference type="GO" id="GO:0031418">
    <property type="term" value="F:L-ascorbic acid binding"/>
    <property type="evidence" value="ECO:0007669"/>
    <property type="project" value="InterPro"/>
</dbReference>
<dbReference type="EMBL" id="JANX01000280">
    <property type="protein sequence ID" value="KGM32679.1"/>
    <property type="molecule type" value="Genomic_DNA"/>
</dbReference>
<name>A0A0A0D3K7_9PROT</name>
<evidence type="ECO:0000259" key="4">
    <source>
        <dbReference type="SMART" id="SM00702"/>
    </source>
</evidence>
<comment type="cofactor">
    <cofactor evidence="1">
        <name>L-ascorbate</name>
        <dbReference type="ChEBI" id="CHEBI:38290"/>
    </cofactor>
</comment>
<dbReference type="RefSeq" id="WP_034842369.1">
    <property type="nucleotide sequence ID" value="NZ_JANX01000280.1"/>
</dbReference>
<evidence type="ECO:0000256" key="3">
    <source>
        <dbReference type="ARBA" id="ARBA00023002"/>
    </source>
</evidence>
<evidence type="ECO:0000256" key="1">
    <source>
        <dbReference type="ARBA" id="ARBA00001961"/>
    </source>
</evidence>
<dbReference type="Pfam" id="PF13640">
    <property type="entry name" value="2OG-FeII_Oxy_3"/>
    <property type="match status" value="1"/>
</dbReference>
<comment type="caution">
    <text evidence="5">The sequence shown here is derived from an EMBL/GenBank/DDBJ whole genome shotgun (WGS) entry which is preliminary data.</text>
</comment>
<dbReference type="Gene3D" id="2.60.120.620">
    <property type="entry name" value="q2cbj1_9rhob like domain"/>
    <property type="match status" value="1"/>
</dbReference>
<evidence type="ECO:0000313" key="6">
    <source>
        <dbReference type="Proteomes" id="UP000029995"/>
    </source>
</evidence>
<dbReference type="GO" id="GO:0016705">
    <property type="term" value="F:oxidoreductase activity, acting on paired donors, with incorporation or reduction of molecular oxygen"/>
    <property type="evidence" value="ECO:0007669"/>
    <property type="project" value="InterPro"/>
</dbReference>
<dbReference type="InterPro" id="IPR006620">
    <property type="entry name" value="Pro_4_hyd_alph"/>
</dbReference>
<keyword evidence="3" id="KW-0560">Oxidoreductase</keyword>
<dbReference type="AlphaFoldDB" id="A0A0A0D3K7"/>
<sequence length="208" mass="23283">MLRYDVLEQAAVDRTPFPHVISGDVLPEGRRAELERDFPDIPITGFVPPDEYPAGAAFKELVADVTSKEFATMLGAKFGLDLASKPTLVTVRKWSEAAAGRPHTDGPDKIVTALVYLNQEWASNEGCLRILTSQDINSPNAREVAPTFGNFLAFQRSDHSWHGHLPFKGERRVLQIAWCVNEEAIARKRKRHGQSSFLKKLFSFGKKH</sequence>
<organism evidence="5 6">
    <name type="scientific">Inquilinus limosus MP06</name>
    <dbReference type="NCBI Taxonomy" id="1398085"/>
    <lineage>
        <taxon>Bacteria</taxon>
        <taxon>Pseudomonadati</taxon>
        <taxon>Pseudomonadota</taxon>
        <taxon>Alphaproteobacteria</taxon>
        <taxon>Rhodospirillales</taxon>
        <taxon>Rhodospirillaceae</taxon>
        <taxon>Inquilinus</taxon>
    </lineage>
</organism>
<evidence type="ECO:0000313" key="5">
    <source>
        <dbReference type="EMBL" id="KGM32679.1"/>
    </source>
</evidence>
<dbReference type="OrthoDB" id="8578235at2"/>
<reference evidence="5 6" key="1">
    <citation type="submission" date="2014-01" db="EMBL/GenBank/DDBJ databases">
        <title>Genome sequence determination for a cystic fibrosis isolate, Inquilinus limosus.</title>
        <authorList>
            <person name="Pino M."/>
            <person name="Di Conza J."/>
            <person name="Gutkind G."/>
        </authorList>
    </citation>
    <scope>NUCLEOTIDE SEQUENCE [LARGE SCALE GENOMIC DNA]</scope>
    <source>
        <strain evidence="5 6">MP06</strain>
    </source>
</reference>
<dbReference type="GO" id="GO:0005506">
    <property type="term" value="F:iron ion binding"/>
    <property type="evidence" value="ECO:0007669"/>
    <property type="project" value="InterPro"/>
</dbReference>
<dbReference type="SMART" id="SM00702">
    <property type="entry name" value="P4Hc"/>
    <property type="match status" value="1"/>
</dbReference>